<dbReference type="InterPro" id="IPR035093">
    <property type="entry name" value="RelE/ParE_toxin_dom_sf"/>
</dbReference>
<dbReference type="SUPFAM" id="SSF143011">
    <property type="entry name" value="RelE-like"/>
    <property type="match status" value="1"/>
</dbReference>
<keyword evidence="3" id="KW-1185">Reference proteome</keyword>
<keyword evidence="1" id="KW-1277">Toxin-antitoxin system</keyword>
<gene>
    <name evidence="2" type="ORF">ACFORL_06995</name>
</gene>
<sequence>MITEVQITKSALKDLKRTPLYLQEKFRAWLVAVNKSGLEETRKRHDELLLGDRKGQRSIRLNKQWRAIYIIKSNGTIEFVEVTEVNPHEY</sequence>
<evidence type="ECO:0000256" key="1">
    <source>
        <dbReference type="ARBA" id="ARBA00022649"/>
    </source>
</evidence>
<dbReference type="RefSeq" id="WP_382342462.1">
    <property type="nucleotide sequence ID" value="NZ_JBHSAB010000014.1"/>
</dbReference>
<evidence type="ECO:0000313" key="3">
    <source>
        <dbReference type="Proteomes" id="UP001595758"/>
    </source>
</evidence>
<dbReference type="Gene3D" id="3.30.2310.20">
    <property type="entry name" value="RelE-like"/>
    <property type="match status" value="1"/>
</dbReference>
<evidence type="ECO:0000313" key="2">
    <source>
        <dbReference type="EMBL" id="MFC3908822.1"/>
    </source>
</evidence>
<reference evidence="3" key="1">
    <citation type="journal article" date="2019" name="Int. J. Syst. Evol. Microbiol.">
        <title>The Global Catalogue of Microorganisms (GCM) 10K type strain sequencing project: providing services to taxonomists for standard genome sequencing and annotation.</title>
        <authorList>
            <consortium name="The Broad Institute Genomics Platform"/>
            <consortium name="The Broad Institute Genome Sequencing Center for Infectious Disease"/>
            <person name="Wu L."/>
            <person name="Ma J."/>
        </authorList>
    </citation>
    <scope>NUCLEOTIDE SEQUENCE [LARGE SCALE GENOMIC DNA]</scope>
    <source>
        <strain evidence="3">CCUG 59858</strain>
    </source>
</reference>
<dbReference type="Pfam" id="PF05016">
    <property type="entry name" value="ParE_toxin"/>
    <property type="match status" value="1"/>
</dbReference>
<protein>
    <submittedName>
        <fullName evidence="2">Type II toxin-antitoxin system RelE/ParE family toxin</fullName>
    </submittedName>
</protein>
<comment type="caution">
    <text evidence="2">The sequence shown here is derived from an EMBL/GenBank/DDBJ whole genome shotgun (WGS) entry which is preliminary data.</text>
</comment>
<proteinExistence type="predicted"/>
<name>A0ABV8CF59_9GAMM</name>
<accession>A0ABV8CF59</accession>
<organism evidence="2 3">
    <name type="scientific">Legionella dresdenensis</name>
    <dbReference type="NCBI Taxonomy" id="450200"/>
    <lineage>
        <taxon>Bacteria</taxon>
        <taxon>Pseudomonadati</taxon>
        <taxon>Pseudomonadota</taxon>
        <taxon>Gammaproteobacteria</taxon>
        <taxon>Legionellales</taxon>
        <taxon>Legionellaceae</taxon>
        <taxon>Legionella</taxon>
    </lineage>
</organism>
<dbReference type="Proteomes" id="UP001595758">
    <property type="component" value="Unassembled WGS sequence"/>
</dbReference>
<dbReference type="InterPro" id="IPR007712">
    <property type="entry name" value="RelE/ParE_toxin"/>
</dbReference>
<dbReference type="EMBL" id="JBHSAB010000014">
    <property type="protein sequence ID" value="MFC3908822.1"/>
    <property type="molecule type" value="Genomic_DNA"/>
</dbReference>